<accession>A0A0F9KWA2</accession>
<dbReference type="AlphaFoldDB" id="A0A0F9KWA2"/>
<feature type="non-terminal residue" evidence="1">
    <location>
        <position position="1"/>
    </location>
</feature>
<reference evidence="1" key="1">
    <citation type="journal article" date="2015" name="Nature">
        <title>Complex archaea that bridge the gap between prokaryotes and eukaryotes.</title>
        <authorList>
            <person name="Spang A."/>
            <person name="Saw J.H."/>
            <person name="Jorgensen S.L."/>
            <person name="Zaremba-Niedzwiedzka K."/>
            <person name="Martijn J."/>
            <person name="Lind A.E."/>
            <person name="van Eijk R."/>
            <person name="Schleper C."/>
            <person name="Guy L."/>
            <person name="Ettema T.J."/>
        </authorList>
    </citation>
    <scope>NUCLEOTIDE SEQUENCE</scope>
</reference>
<proteinExistence type="predicted"/>
<gene>
    <name evidence="1" type="ORF">LCGC14_1283510</name>
</gene>
<organism evidence="1">
    <name type="scientific">marine sediment metagenome</name>
    <dbReference type="NCBI Taxonomy" id="412755"/>
    <lineage>
        <taxon>unclassified sequences</taxon>
        <taxon>metagenomes</taxon>
        <taxon>ecological metagenomes</taxon>
    </lineage>
</organism>
<dbReference type="EMBL" id="LAZR01007324">
    <property type="protein sequence ID" value="KKM85998.1"/>
    <property type="molecule type" value="Genomic_DNA"/>
</dbReference>
<name>A0A0F9KWA2_9ZZZZ</name>
<sequence length="140" mass="15678">IFRNDLPLWEYFKARFDELGGMTPAISKRIGWQKEVVMNGEDGTMARESYGVDLKNRAQSIQVYSRQVLGEAQELEDALMGVNDVPSETKEGQSPPSGYLLQALKAVRDTRGNLGSIMVIIMSLKREFGVKDNNPTPEKI</sequence>
<evidence type="ECO:0000313" key="1">
    <source>
        <dbReference type="EMBL" id="KKM85998.1"/>
    </source>
</evidence>
<protein>
    <submittedName>
        <fullName evidence="1">Uncharacterized protein</fullName>
    </submittedName>
</protein>
<comment type="caution">
    <text evidence="1">The sequence shown here is derived from an EMBL/GenBank/DDBJ whole genome shotgun (WGS) entry which is preliminary data.</text>
</comment>